<comment type="function">
    <text evidence="1">Required for ubiquinone (coenzyme Q) biosynthesis. Binds hydrophobic ubiquinone biosynthetic intermediates via its SCP2 domain and is essential for the stability of the Ubi complex. May constitute a docking platform where Ubi enzymes assemble and access their SCP2-bound polyprenyl substrates.</text>
</comment>
<feature type="domain" description="SCP2" evidence="3">
    <location>
        <begin position="32"/>
        <end position="93"/>
    </location>
</feature>
<keyword evidence="2" id="KW-0175">Coiled coil</keyword>
<dbReference type="InterPro" id="IPR003033">
    <property type="entry name" value="SCP2_sterol-bd_dom"/>
</dbReference>
<sequence length="206" mass="22965">MSADFSRTAALLAYALESALQQARKLDIEHGQAFDKLPTGRVIELHIAPLKTPLYCLLAESQISVQSHLSGAADASITAPASAWLGLAADHPKLDAFHFDGERALGEQFLNALAHIEIDWEEHLASLTGDFIAFKVGHGVRSYLELKRRQRASIEQTLKEYLQFEINAVPTPSQVRHFNQDVTQLSQDLEQLDARIHQLIKRHTPV</sequence>
<keyword evidence="1" id="KW-0831">Ubiquinone biosynthesis</keyword>
<dbReference type="EMBL" id="AP021889">
    <property type="protein sequence ID" value="BBP45063.1"/>
    <property type="molecule type" value="Genomic_DNA"/>
</dbReference>
<evidence type="ECO:0000256" key="2">
    <source>
        <dbReference type="SAM" id="Coils"/>
    </source>
</evidence>
<dbReference type="GO" id="GO:0006744">
    <property type="term" value="P:ubiquinone biosynthetic process"/>
    <property type="evidence" value="ECO:0007669"/>
    <property type="project" value="UniProtKB-UniRule"/>
</dbReference>
<name>A0A6F8PSF7_9GAMM</name>
<comment type="subcellular location">
    <subcellularLocation>
        <location evidence="1">Cytoplasm</location>
    </subcellularLocation>
</comment>
<dbReference type="PANTHER" id="PTHR38693">
    <property type="entry name" value="UBIQUINONE BIOSYNTHESIS PROTEIN UBIJ"/>
    <property type="match status" value="1"/>
</dbReference>
<dbReference type="InterPro" id="IPR038989">
    <property type="entry name" value="UbiJ"/>
</dbReference>
<accession>A0A6F8PSF7</accession>
<dbReference type="GO" id="GO:0005737">
    <property type="term" value="C:cytoplasm"/>
    <property type="evidence" value="ECO:0007669"/>
    <property type="project" value="UniProtKB-SubCell"/>
</dbReference>
<protein>
    <recommendedName>
        <fullName evidence="1">Ubiquinone biosynthesis accessory factor UbiJ</fullName>
    </recommendedName>
</protein>
<evidence type="ECO:0000256" key="1">
    <source>
        <dbReference type="HAMAP-Rule" id="MF_02215"/>
    </source>
</evidence>
<dbReference type="Proteomes" id="UP000501726">
    <property type="component" value="Chromosome"/>
</dbReference>
<gene>
    <name evidence="1" type="primary">ubiJ</name>
    <name evidence="4" type="ORF">THMIRHAS_04360</name>
</gene>
<organism evidence="4 5">
    <name type="scientific">Thiosulfatimonas sediminis</name>
    <dbReference type="NCBI Taxonomy" id="2675054"/>
    <lineage>
        <taxon>Bacteria</taxon>
        <taxon>Pseudomonadati</taxon>
        <taxon>Pseudomonadota</taxon>
        <taxon>Gammaproteobacteria</taxon>
        <taxon>Thiotrichales</taxon>
        <taxon>Piscirickettsiaceae</taxon>
        <taxon>Thiosulfatimonas</taxon>
    </lineage>
</organism>
<proteinExistence type="inferred from homology"/>
<dbReference type="KEGG" id="tse:THMIRHAS_04360"/>
<evidence type="ECO:0000259" key="3">
    <source>
        <dbReference type="Pfam" id="PF02036"/>
    </source>
</evidence>
<comment type="similarity">
    <text evidence="1">Belongs to the UbiJ family.</text>
</comment>
<dbReference type="UniPathway" id="UPA00232"/>
<keyword evidence="1" id="KW-0963">Cytoplasm</keyword>
<evidence type="ECO:0000313" key="4">
    <source>
        <dbReference type="EMBL" id="BBP45063.1"/>
    </source>
</evidence>
<dbReference type="HAMAP" id="MF_02215">
    <property type="entry name" value="UbiJ"/>
    <property type="match status" value="1"/>
</dbReference>
<reference evidence="5" key="1">
    <citation type="submission" date="2019-11" db="EMBL/GenBank/DDBJ databases">
        <title>Isolation and characterization of two novel species in the genus Thiomicrorhabdus.</title>
        <authorList>
            <person name="Mochizuki J."/>
            <person name="Kojima H."/>
            <person name="Fukui M."/>
        </authorList>
    </citation>
    <scope>NUCLEOTIDE SEQUENCE [LARGE SCALE GENOMIC DNA]</scope>
    <source>
        <strain evidence="5">aks77</strain>
    </source>
</reference>
<dbReference type="Pfam" id="PF02036">
    <property type="entry name" value="SCP2"/>
    <property type="match status" value="1"/>
</dbReference>
<keyword evidence="5" id="KW-1185">Reference proteome</keyword>
<dbReference type="PANTHER" id="PTHR38693:SF1">
    <property type="entry name" value="UBIQUINONE BIOSYNTHESIS ACCESSORY FACTOR UBIJ"/>
    <property type="match status" value="1"/>
</dbReference>
<dbReference type="RefSeq" id="WP_173270257.1">
    <property type="nucleotide sequence ID" value="NZ_AP021889.1"/>
</dbReference>
<comment type="pathway">
    <text evidence="1">Cofactor biosynthesis; ubiquinone biosynthesis.</text>
</comment>
<evidence type="ECO:0000313" key="5">
    <source>
        <dbReference type="Proteomes" id="UP000501726"/>
    </source>
</evidence>
<feature type="coiled-coil region" evidence="2">
    <location>
        <begin position="175"/>
        <end position="202"/>
    </location>
</feature>
<dbReference type="AlphaFoldDB" id="A0A6F8PSF7"/>